<reference evidence="3" key="1">
    <citation type="submission" date="2016-10" db="EMBL/GenBank/DDBJ databases">
        <authorList>
            <person name="Varghese N."/>
            <person name="Submissions S."/>
        </authorList>
    </citation>
    <scope>NUCLEOTIDE SEQUENCE [LARGE SCALE GENOMIC DNA]</scope>
    <source>
        <strain evidence="3">CGMCC 4.3530</strain>
    </source>
</reference>
<accession>A0A1H3CSL1</accession>
<keyword evidence="1" id="KW-1133">Transmembrane helix</keyword>
<evidence type="ECO:0008006" key="4">
    <source>
        <dbReference type="Google" id="ProtNLM"/>
    </source>
</evidence>
<protein>
    <recommendedName>
        <fullName evidence="4">HXXEE domain-containing protein</fullName>
    </recommendedName>
</protein>
<organism evidence="2 3">
    <name type="scientific">Saccharopolyspora shandongensis</name>
    <dbReference type="NCBI Taxonomy" id="418495"/>
    <lineage>
        <taxon>Bacteria</taxon>
        <taxon>Bacillati</taxon>
        <taxon>Actinomycetota</taxon>
        <taxon>Actinomycetes</taxon>
        <taxon>Pseudonocardiales</taxon>
        <taxon>Pseudonocardiaceae</taxon>
        <taxon>Saccharopolyspora</taxon>
    </lineage>
</organism>
<dbReference type="Proteomes" id="UP000199529">
    <property type="component" value="Unassembled WGS sequence"/>
</dbReference>
<feature type="transmembrane region" description="Helical" evidence="1">
    <location>
        <begin position="141"/>
        <end position="163"/>
    </location>
</feature>
<evidence type="ECO:0000313" key="3">
    <source>
        <dbReference type="Proteomes" id="UP000199529"/>
    </source>
</evidence>
<dbReference type="RefSeq" id="WP_218157325.1">
    <property type="nucleotide sequence ID" value="NZ_FNOK01000012.1"/>
</dbReference>
<dbReference type="Pfam" id="PF13787">
    <property type="entry name" value="HXXEE"/>
    <property type="match status" value="1"/>
</dbReference>
<dbReference type="STRING" id="418495.SAMN05216215_1012120"/>
<proteinExistence type="predicted"/>
<keyword evidence="3" id="KW-1185">Reference proteome</keyword>
<sequence length="170" mass="18126">MRKTVSWGLFLAWLANDVEEWFTMSPWSQANAAKNGEPLPGPAWLREGISPAHARVAISLMGLIVLVASARGAQTGGRSPFFQSALVGFGVHGVGHLALSAAYRGYTPGVATAPTVVVPYSLWAWRELGRAGVRRNDLRSWVGAVALVPASLAAVHGGARAILWMARKSR</sequence>
<keyword evidence="1" id="KW-0812">Transmembrane</keyword>
<dbReference type="InterPro" id="IPR025671">
    <property type="entry name" value="HXXEE"/>
</dbReference>
<dbReference type="EMBL" id="FNOK01000012">
    <property type="protein sequence ID" value="SDX56534.1"/>
    <property type="molecule type" value="Genomic_DNA"/>
</dbReference>
<gene>
    <name evidence="2" type="ORF">SAMN05216215_1012120</name>
</gene>
<name>A0A1H3CSL1_9PSEU</name>
<evidence type="ECO:0000256" key="1">
    <source>
        <dbReference type="SAM" id="Phobius"/>
    </source>
</evidence>
<keyword evidence="1" id="KW-0472">Membrane</keyword>
<dbReference type="AlphaFoldDB" id="A0A1H3CSL1"/>
<evidence type="ECO:0000313" key="2">
    <source>
        <dbReference type="EMBL" id="SDX56534.1"/>
    </source>
</evidence>